<dbReference type="EMBL" id="OR769222">
    <property type="protein sequence ID" value="WQJ52764.1"/>
    <property type="molecule type" value="Genomic_DNA"/>
</dbReference>
<feature type="domain" description="DUF7487" evidence="1">
    <location>
        <begin position="4"/>
        <end position="137"/>
    </location>
</feature>
<evidence type="ECO:0000313" key="2">
    <source>
        <dbReference type="EMBL" id="WQJ52764.1"/>
    </source>
</evidence>
<organism evidence="2 3">
    <name type="scientific">phage Lak_Megaphage_RVC_JS4_GC31</name>
    <dbReference type="NCBI Taxonomy" id="3109228"/>
    <lineage>
        <taxon>Viruses</taxon>
        <taxon>Duplodnaviria</taxon>
        <taxon>Heunggongvirae</taxon>
        <taxon>Uroviricota</taxon>
        <taxon>Caudoviricetes</taxon>
        <taxon>Caudoviricetes code 15 clade</taxon>
    </lineage>
</organism>
<dbReference type="Proteomes" id="UP001349343">
    <property type="component" value="Segment"/>
</dbReference>
<accession>A0ABZ0Z0P9</accession>
<evidence type="ECO:0000259" key="1">
    <source>
        <dbReference type="Pfam" id="PF24308"/>
    </source>
</evidence>
<dbReference type="Pfam" id="PF24308">
    <property type="entry name" value="DUF7487"/>
    <property type="match status" value="1"/>
</dbReference>
<evidence type="ECO:0000313" key="3">
    <source>
        <dbReference type="Proteomes" id="UP001349343"/>
    </source>
</evidence>
<name>A0ABZ0Z0P9_9CAUD</name>
<dbReference type="InterPro" id="IPR055910">
    <property type="entry name" value="DUF7487"/>
</dbReference>
<sequence>MIKEKIKQTNIKRLGVPYTAQSKQCLEKMKQTCLEKYGVEHNFQILNVRETIKQKWIDKYGYDNPMKNNVVLQKSIDSKRKHHTFNTSKIEEQFYTYLCTKYDIDNINRQYKTKEYPFCCDFYIKPLNLYIEIQGYWAHGLHPFDKTNNDDIHKLEIWKEKSKNNVQYEKAINIWTVKDVLKREIAKQNNLNYLEIFSIDLQKAIDIFENYINKS</sequence>
<reference evidence="2 3" key="1">
    <citation type="submission" date="2023-11" db="EMBL/GenBank/DDBJ databases">
        <authorList>
            <person name="Cook R."/>
            <person name="Crisci M."/>
            <person name="Pye H."/>
            <person name="Adriaenssens E."/>
            <person name="Santini J."/>
        </authorList>
    </citation>
    <scope>NUCLEOTIDE SEQUENCE [LARGE SCALE GENOMIC DNA]</scope>
    <source>
        <strain evidence="2">Lak_Megaphage_RVC_JS4_GC31</strain>
    </source>
</reference>
<proteinExistence type="predicted"/>
<keyword evidence="3" id="KW-1185">Reference proteome</keyword>
<protein>
    <recommendedName>
        <fullName evidence="1">DUF7487 domain-containing protein</fullName>
    </recommendedName>
</protein>